<name>A0AAF3ERY5_9BILA</name>
<evidence type="ECO:0000313" key="1">
    <source>
        <dbReference type="Proteomes" id="UP000887575"/>
    </source>
</evidence>
<sequence length="144" mass="17292">MFLQPRNHIAELHHLNAQVRQFLHDRKQQYAKQYEKSSGRRGKKAEAAENINESMLKQPLLRFDLLWQRFHDYKYAPSDYKYAPSDYKYAPSDYKYAPSDYKYAPSDYKYAPSDYKYAPSDYKYAPSDYKSLLVNWGYFKQLLP</sequence>
<evidence type="ECO:0000313" key="2">
    <source>
        <dbReference type="WBParaSite" id="MBELARI_LOCUS16875"/>
    </source>
</evidence>
<dbReference type="WBParaSite" id="MBELARI_LOCUS16875">
    <property type="protein sequence ID" value="MBELARI_LOCUS16875"/>
    <property type="gene ID" value="MBELARI_LOCUS16875"/>
</dbReference>
<accession>A0AAF3ERY5</accession>
<organism evidence="1 2">
    <name type="scientific">Mesorhabditis belari</name>
    <dbReference type="NCBI Taxonomy" id="2138241"/>
    <lineage>
        <taxon>Eukaryota</taxon>
        <taxon>Metazoa</taxon>
        <taxon>Ecdysozoa</taxon>
        <taxon>Nematoda</taxon>
        <taxon>Chromadorea</taxon>
        <taxon>Rhabditida</taxon>
        <taxon>Rhabditina</taxon>
        <taxon>Rhabditomorpha</taxon>
        <taxon>Rhabditoidea</taxon>
        <taxon>Rhabditidae</taxon>
        <taxon>Mesorhabditinae</taxon>
        <taxon>Mesorhabditis</taxon>
    </lineage>
</organism>
<proteinExistence type="predicted"/>
<dbReference type="AlphaFoldDB" id="A0AAF3ERY5"/>
<reference evidence="2" key="1">
    <citation type="submission" date="2024-02" db="UniProtKB">
        <authorList>
            <consortium name="WormBaseParasite"/>
        </authorList>
    </citation>
    <scope>IDENTIFICATION</scope>
</reference>
<dbReference type="Proteomes" id="UP000887575">
    <property type="component" value="Unassembled WGS sequence"/>
</dbReference>
<keyword evidence="1" id="KW-1185">Reference proteome</keyword>
<protein>
    <submittedName>
        <fullName evidence="2">Uncharacterized protein</fullName>
    </submittedName>
</protein>